<proteinExistence type="predicted"/>
<dbReference type="PANTHER" id="PTHR13244">
    <property type="entry name" value="ZINC FINGER MYND DOMAIN CONTAINING PROTEIN 10"/>
    <property type="match status" value="1"/>
</dbReference>
<gene>
    <name evidence="6" type="ORF">PV328_002281</name>
</gene>
<evidence type="ECO:0000256" key="2">
    <source>
        <dbReference type="ARBA" id="ARBA00022771"/>
    </source>
</evidence>
<keyword evidence="1" id="KW-0479">Metal-binding</keyword>
<reference evidence="6" key="2">
    <citation type="submission" date="2023-03" db="EMBL/GenBank/DDBJ databases">
        <authorList>
            <person name="Inwood S.N."/>
            <person name="Skelly J.G."/>
            <person name="Guhlin J."/>
            <person name="Harrop T.W.R."/>
            <person name="Goldson S.G."/>
            <person name="Dearden P.K."/>
        </authorList>
    </citation>
    <scope>NUCLEOTIDE SEQUENCE</scope>
    <source>
        <strain evidence="6">Irish</strain>
        <tissue evidence="6">Whole body</tissue>
    </source>
</reference>
<protein>
    <recommendedName>
        <fullName evidence="5">MYND-type domain-containing protein</fullName>
    </recommendedName>
</protein>
<dbReference type="PANTHER" id="PTHR13244:SF7">
    <property type="entry name" value="ZINC FINGER MYND DOMAIN-CONTAINING PROTEIN 10"/>
    <property type="match status" value="1"/>
</dbReference>
<name>A0AA39FZE4_9HYME</name>
<dbReference type="Pfam" id="PF01753">
    <property type="entry name" value="zf-MYND"/>
    <property type="match status" value="1"/>
</dbReference>
<comment type="caution">
    <text evidence="6">The sequence shown here is derived from an EMBL/GenBank/DDBJ whole genome shotgun (WGS) entry which is preliminary data.</text>
</comment>
<reference evidence="6" key="1">
    <citation type="journal article" date="2023" name="bioRxiv">
        <title>Scaffold-level genome assemblies of two parasitoid biocontrol wasps reveal the parthenogenesis mechanism and an associated novel virus.</title>
        <authorList>
            <person name="Inwood S."/>
            <person name="Skelly J."/>
            <person name="Guhlin J."/>
            <person name="Harrop T."/>
            <person name="Goldson S."/>
            <person name="Dearden P."/>
        </authorList>
    </citation>
    <scope>NUCLEOTIDE SEQUENCE</scope>
    <source>
        <strain evidence="6">Irish</strain>
        <tissue evidence="6">Whole body</tissue>
    </source>
</reference>
<keyword evidence="2 4" id="KW-0863">Zinc-finger</keyword>
<evidence type="ECO:0000256" key="4">
    <source>
        <dbReference type="PROSITE-ProRule" id="PRU00134"/>
    </source>
</evidence>
<accession>A0AA39FZE4</accession>
<dbReference type="GO" id="GO:0008270">
    <property type="term" value="F:zinc ion binding"/>
    <property type="evidence" value="ECO:0007669"/>
    <property type="project" value="UniProtKB-KW"/>
</dbReference>
<keyword evidence="7" id="KW-1185">Reference proteome</keyword>
<evidence type="ECO:0000259" key="5">
    <source>
        <dbReference type="PROSITE" id="PS50865"/>
    </source>
</evidence>
<dbReference type="GO" id="GO:0036159">
    <property type="term" value="P:inner dynein arm assembly"/>
    <property type="evidence" value="ECO:0007669"/>
    <property type="project" value="TreeGrafter"/>
</dbReference>
<evidence type="ECO:0000256" key="3">
    <source>
        <dbReference type="ARBA" id="ARBA00022833"/>
    </source>
</evidence>
<dbReference type="GO" id="GO:0036158">
    <property type="term" value="P:outer dynein arm assembly"/>
    <property type="evidence" value="ECO:0007669"/>
    <property type="project" value="TreeGrafter"/>
</dbReference>
<dbReference type="InterPro" id="IPR002893">
    <property type="entry name" value="Znf_MYND"/>
</dbReference>
<dbReference type="GO" id="GO:0044458">
    <property type="term" value="P:motile cilium assembly"/>
    <property type="evidence" value="ECO:0007669"/>
    <property type="project" value="TreeGrafter"/>
</dbReference>
<dbReference type="SUPFAM" id="SSF144232">
    <property type="entry name" value="HIT/MYND zinc finger-like"/>
    <property type="match status" value="1"/>
</dbReference>
<feature type="domain" description="MYND-type" evidence="5">
    <location>
        <begin position="390"/>
        <end position="426"/>
    </location>
</feature>
<sequence length="439" mass="51555">MSLDIDYILPSWESESIIQNLEISNLQDVGTEKWFQYHKNILQLNQQSVLEIRNMREETIKEWFVNYQKIPVLIYEAIQIAIWKQKVFPLIIELNGEPANTFMIYSIFYHENIAVSLMENILFHRDSLESLDDSALDLIDYAVNNITTSIIFVEETVNAEPLDTSCIGELLYKRKEIEFNIGMMSVAIIGYLASSAEQMPLSVLKRLLMTHDIPYIFTQLIEKRPWKKKNPEGEDMVYTSSWEKQKSNEEDKICKLEGQVWIGLRELLLNPKCAPYYQITAFRLSELTKLQKQLHERILDQISPLIDLRRWLSYLNVSSLPEETKPIICVEIIPQIRSSIINKYKKQWKKLARYQSESLYRKDIEYLQTIAQILSVAYDFDKINKETKVCARCNDAACKRCSKCKSVWYCGRECQVKDWSSHKSTCDKIMNKNFDDVQE</sequence>
<dbReference type="Proteomes" id="UP001168990">
    <property type="component" value="Unassembled WGS sequence"/>
</dbReference>
<dbReference type="PROSITE" id="PS01360">
    <property type="entry name" value="ZF_MYND_1"/>
    <property type="match status" value="1"/>
</dbReference>
<evidence type="ECO:0000256" key="1">
    <source>
        <dbReference type="ARBA" id="ARBA00022723"/>
    </source>
</evidence>
<keyword evidence="3" id="KW-0862">Zinc</keyword>
<dbReference type="GO" id="GO:0034451">
    <property type="term" value="C:centriolar satellite"/>
    <property type="evidence" value="ECO:0007669"/>
    <property type="project" value="TreeGrafter"/>
</dbReference>
<dbReference type="Gene3D" id="6.10.140.2220">
    <property type="match status" value="1"/>
</dbReference>
<dbReference type="PROSITE" id="PS50865">
    <property type="entry name" value="ZF_MYND_2"/>
    <property type="match status" value="1"/>
</dbReference>
<organism evidence="6 7">
    <name type="scientific">Microctonus aethiopoides</name>
    <dbReference type="NCBI Taxonomy" id="144406"/>
    <lineage>
        <taxon>Eukaryota</taxon>
        <taxon>Metazoa</taxon>
        <taxon>Ecdysozoa</taxon>
        <taxon>Arthropoda</taxon>
        <taxon>Hexapoda</taxon>
        <taxon>Insecta</taxon>
        <taxon>Pterygota</taxon>
        <taxon>Neoptera</taxon>
        <taxon>Endopterygota</taxon>
        <taxon>Hymenoptera</taxon>
        <taxon>Apocrita</taxon>
        <taxon>Ichneumonoidea</taxon>
        <taxon>Braconidae</taxon>
        <taxon>Euphorinae</taxon>
        <taxon>Microctonus</taxon>
    </lineage>
</organism>
<dbReference type="AlphaFoldDB" id="A0AA39FZE4"/>
<dbReference type="EMBL" id="JAQQBS010000001">
    <property type="protein sequence ID" value="KAK0178321.1"/>
    <property type="molecule type" value="Genomic_DNA"/>
</dbReference>
<evidence type="ECO:0000313" key="7">
    <source>
        <dbReference type="Proteomes" id="UP001168990"/>
    </source>
</evidence>
<dbReference type="GO" id="GO:0005737">
    <property type="term" value="C:cytoplasm"/>
    <property type="evidence" value="ECO:0007669"/>
    <property type="project" value="TreeGrafter"/>
</dbReference>
<dbReference type="InterPro" id="IPR052298">
    <property type="entry name" value="ZMYND10"/>
</dbReference>
<evidence type="ECO:0000313" key="6">
    <source>
        <dbReference type="EMBL" id="KAK0178321.1"/>
    </source>
</evidence>